<organism evidence="3 4">
    <name type="scientific">Micromonospora echinaurantiaca</name>
    <dbReference type="NCBI Taxonomy" id="47857"/>
    <lineage>
        <taxon>Bacteria</taxon>
        <taxon>Bacillati</taxon>
        <taxon>Actinomycetota</taxon>
        <taxon>Actinomycetes</taxon>
        <taxon>Micromonosporales</taxon>
        <taxon>Micromonosporaceae</taxon>
        <taxon>Micromonospora</taxon>
    </lineage>
</organism>
<dbReference type="Gene3D" id="3.40.50.1820">
    <property type="entry name" value="alpha/beta hydrolase"/>
    <property type="match status" value="1"/>
</dbReference>
<keyword evidence="3" id="KW-0378">Hydrolase</keyword>
<feature type="domain" description="AB hydrolase-1" evidence="2">
    <location>
        <begin position="30"/>
        <end position="178"/>
    </location>
</feature>
<dbReference type="GO" id="GO:0016787">
    <property type="term" value="F:hydrolase activity"/>
    <property type="evidence" value="ECO:0007669"/>
    <property type="project" value="UniProtKB-KW"/>
</dbReference>
<dbReference type="RefSeq" id="WP_088998083.1">
    <property type="nucleotide sequence ID" value="NZ_LT607750.1"/>
</dbReference>
<evidence type="ECO:0000256" key="1">
    <source>
        <dbReference type="ARBA" id="ARBA00038115"/>
    </source>
</evidence>
<comment type="similarity">
    <text evidence="1">Belongs to the AB hydrolase superfamily. FUS2 hydrolase family.</text>
</comment>
<keyword evidence="4" id="KW-1185">Reference proteome</keyword>
<dbReference type="InterPro" id="IPR050261">
    <property type="entry name" value="FrsA_esterase"/>
</dbReference>
<proteinExistence type="inferred from homology"/>
<name>A0A1C5KCG9_9ACTN</name>
<accession>A0A1C5KCG9</accession>
<reference evidence="3 4" key="1">
    <citation type="submission" date="2016-06" db="EMBL/GenBank/DDBJ databases">
        <authorList>
            <person name="Kjaerup R.B."/>
            <person name="Dalgaard T.S."/>
            <person name="Juul-Madsen H.R."/>
        </authorList>
    </citation>
    <scope>NUCLEOTIDE SEQUENCE [LARGE SCALE GENOMIC DNA]</scope>
    <source>
        <strain evidence="3 4">DSM 43904</strain>
    </source>
</reference>
<dbReference type="InterPro" id="IPR000073">
    <property type="entry name" value="AB_hydrolase_1"/>
</dbReference>
<dbReference type="Pfam" id="PF00561">
    <property type="entry name" value="Abhydrolase_1"/>
    <property type="match status" value="1"/>
</dbReference>
<dbReference type="SUPFAM" id="SSF53474">
    <property type="entry name" value="alpha/beta-Hydrolases"/>
    <property type="match status" value="1"/>
</dbReference>
<dbReference type="AlphaFoldDB" id="A0A1C5KCG9"/>
<dbReference type="EMBL" id="LT607750">
    <property type="protein sequence ID" value="SCG80377.1"/>
    <property type="molecule type" value="Genomic_DNA"/>
</dbReference>
<evidence type="ECO:0000313" key="3">
    <source>
        <dbReference type="EMBL" id="SCG80377.1"/>
    </source>
</evidence>
<evidence type="ECO:0000313" key="4">
    <source>
        <dbReference type="Proteomes" id="UP000198217"/>
    </source>
</evidence>
<dbReference type="Proteomes" id="UP000198217">
    <property type="component" value="Chromosome I"/>
</dbReference>
<gene>
    <name evidence="3" type="ORF">GA0070609_6402</name>
</gene>
<dbReference type="InterPro" id="IPR029058">
    <property type="entry name" value="AB_hydrolase_fold"/>
</dbReference>
<sequence length="221" mass="22791">MDVRSSEVTIPAEAVELTADLLVPAEPTGVVLFAHGSGSSRHSPRNVAVAHALNERALGTVLVDLLTATEDQLDARTAELRFDIGLLAGRLAAIVDWLATERPFGAAPIGLFGASTGAAAALVAAAARPDLVRAVVSRGGRPDLAGPALDQVRAPALLLVGGLDEQVIALNEQARAALPGTVELRIVPGATHLFEEPGALEQVADAAAGWFTTHLRHPIPS</sequence>
<evidence type="ECO:0000259" key="2">
    <source>
        <dbReference type="Pfam" id="PF00561"/>
    </source>
</evidence>
<protein>
    <submittedName>
        <fullName evidence="3">Dienelactone hydrolase</fullName>
    </submittedName>
</protein>
<dbReference type="PANTHER" id="PTHR22946">
    <property type="entry name" value="DIENELACTONE HYDROLASE DOMAIN-CONTAINING PROTEIN-RELATED"/>
    <property type="match status" value="1"/>
</dbReference>